<organism evidence="1 2">
    <name type="scientific">Candidatus Syntrophosphaera thermopropionivorans</name>
    <dbReference type="NCBI Taxonomy" id="2593015"/>
    <lineage>
        <taxon>Bacteria</taxon>
        <taxon>Pseudomonadati</taxon>
        <taxon>Candidatus Cloacimonadota</taxon>
        <taxon>Candidatus Cloacimonadia</taxon>
        <taxon>Candidatus Cloacimonadales</taxon>
        <taxon>Candidatus Cloacimonadaceae</taxon>
        <taxon>Candidatus Syntrophosphaera</taxon>
    </lineage>
</organism>
<sequence length="200" mass="21612">MNTLSQILVLAISAIFIQNLVLSRFLGLCPYLGVSTKMDSAFGMGMAVIFVMTMSSAFCSLIYKYLLVPYNLTYLSTLAFILTIAALVQFVEMFILKNAPSLYKALGVYLPLITTNCAVLGVAIINITPLPDGSTYNFLFATLNGFFSGVGFTFVLLVMAAIRERLALVDLPKSMHGFAHGMILAGTMALAFSGFVGLKI</sequence>
<evidence type="ECO:0000313" key="2">
    <source>
        <dbReference type="Proteomes" id="UP000294588"/>
    </source>
</evidence>
<dbReference type="EMBL" id="SMOG01000004">
    <property type="protein sequence ID" value="TDF73693.1"/>
    <property type="molecule type" value="Genomic_DNA"/>
</dbReference>
<evidence type="ECO:0000313" key="1">
    <source>
        <dbReference type="EMBL" id="TDF73693.1"/>
    </source>
</evidence>
<name>A0AC61QK41_9BACT</name>
<proteinExistence type="predicted"/>
<protein>
    <submittedName>
        <fullName evidence="1">Electron transport complex subunit RsxA</fullName>
    </submittedName>
</protein>
<gene>
    <name evidence="1" type="ORF">E0946_02725</name>
</gene>
<comment type="caution">
    <text evidence="1">The sequence shown here is derived from an EMBL/GenBank/DDBJ whole genome shotgun (WGS) entry which is preliminary data.</text>
</comment>
<keyword evidence="2" id="KW-1185">Reference proteome</keyword>
<dbReference type="Proteomes" id="UP000294588">
    <property type="component" value="Unassembled WGS sequence"/>
</dbReference>
<accession>A0AC61QK41</accession>
<reference evidence="1" key="1">
    <citation type="submission" date="2019-03" db="EMBL/GenBank/DDBJ databases">
        <title>Candidatus Syntrophosphaera thermopropionivorans: a novel player in syntrophic propionate oxidation during anaerobic digestion.</title>
        <authorList>
            <person name="Dyksma S."/>
        </authorList>
    </citation>
    <scope>NUCLEOTIDE SEQUENCE</scope>
    <source>
        <strain evidence="1">W5</strain>
    </source>
</reference>